<comment type="caution">
    <text evidence="15">The sequence shown here is derived from an EMBL/GenBank/DDBJ whole genome shotgun (WGS) entry which is preliminary data.</text>
</comment>
<dbReference type="GO" id="GO:0046677">
    <property type="term" value="P:response to antibiotic"/>
    <property type="evidence" value="ECO:0007669"/>
    <property type="project" value="UniProtKB-KW"/>
</dbReference>
<keyword evidence="6" id="KW-0862">Zinc</keyword>
<evidence type="ECO:0000256" key="8">
    <source>
        <dbReference type="ARBA" id="ARBA00023136"/>
    </source>
</evidence>
<dbReference type="Pfam" id="PF22820">
    <property type="entry name" value="TcaA_3rd_4th"/>
    <property type="match status" value="1"/>
</dbReference>
<evidence type="ECO:0000256" key="3">
    <source>
        <dbReference type="ARBA" id="ARBA00022692"/>
    </source>
</evidence>
<evidence type="ECO:0000256" key="7">
    <source>
        <dbReference type="ARBA" id="ARBA00022989"/>
    </source>
</evidence>
<organism evidence="15 16">
    <name type="scientific">Staphylococcus pettenkoferi</name>
    <dbReference type="NCBI Taxonomy" id="170573"/>
    <lineage>
        <taxon>Bacteria</taxon>
        <taxon>Bacillati</taxon>
        <taxon>Bacillota</taxon>
        <taxon>Bacilli</taxon>
        <taxon>Bacillales</taxon>
        <taxon>Staphylococcaceae</taxon>
        <taxon>Staphylococcus</taxon>
    </lineage>
</organism>
<keyword evidence="8 10" id="KW-0472">Membrane</keyword>
<reference evidence="15" key="1">
    <citation type="journal article" date="2022" name="Int. J. Mol. Sci.">
        <title>Phenotypic and genotypic virulence characterisation of Staphylococcus pettenkoferi strains isolated from human bloodstream and diabetic foot infections.</title>
        <authorList>
            <person name="Magnan C."/>
        </authorList>
    </citation>
    <scope>NUCLEOTIDE SEQUENCE</scope>
    <source>
        <strain evidence="15">NSP020P</strain>
    </source>
</reference>
<dbReference type="Pfam" id="PF22819">
    <property type="entry name" value="TcaA_5th"/>
    <property type="match status" value="1"/>
</dbReference>
<name>A0A9Q4D5B6_9STAP</name>
<feature type="domain" description="TcaA protein NTF2-like" evidence="13">
    <location>
        <begin position="360"/>
        <end position="460"/>
    </location>
</feature>
<feature type="domain" description="TcaA 4th" evidence="14">
    <location>
        <begin position="275"/>
        <end position="328"/>
    </location>
</feature>
<evidence type="ECO:0000256" key="1">
    <source>
        <dbReference type="ARBA" id="ARBA00004162"/>
    </source>
</evidence>
<evidence type="ECO:0000256" key="11">
    <source>
        <dbReference type="SAM" id="Phobius"/>
    </source>
</evidence>
<evidence type="ECO:0000259" key="13">
    <source>
        <dbReference type="Pfam" id="PF22819"/>
    </source>
</evidence>
<evidence type="ECO:0000313" key="16">
    <source>
        <dbReference type="Proteomes" id="UP001081438"/>
    </source>
</evidence>
<comment type="similarity">
    <text evidence="10">Belongs to the tcaA family.</text>
</comment>
<evidence type="ECO:0000256" key="5">
    <source>
        <dbReference type="ARBA" id="ARBA00022771"/>
    </source>
</evidence>
<evidence type="ECO:0000259" key="14">
    <source>
        <dbReference type="Pfam" id="PF22820"/>
    </source>
</evidence>
<dbReference type="PANTHER" id="PTHR40038">
    <property type="entry name" value="MEMBRANE-ASSOCIATED PROTEIN TCAA"/>
    <property type="match status" value="1"/>
</dbReference>
<evidence type="ECO:0000259" key="12">
    <source>
        <dbReference type="Pfam" id="PF22813"/>
    </source>
</evidence>
<dbReference type="RefSeq" id="WP_268210471.1">
    <property type="nucleotide sequence ID" value="NZ_JANSKK010000001.1"/>
</dbReference>
<evidence type="ECO:0000313" key="15">
    <source>
        <dbReference type="EMBL" id="MCY1593752.1"/>
    </source>
</evidence>
<evidence type="ECO:0000256" key="2">
    <source>
        <dbReference type="ARBA" id="ARBA00022475"/>
    </source>
</evidence>
<keyword evidence="3 11" id="KW-0812">Transmembrane</keyword>
<dbReference type="PANTHER" id="PTHR40038:SF1">
    <property type="entry name" value="MEMBRANE-ASSOCIATED PROTEIN TCAA"/>
    <property type="match status" value="1"/>
</dbReference>
<feature type="transmembrane region" description="Helical" evidence="11">
    <location>
        <begin position="53"/>
        <end position="73"/>
    </location>
</feature>
<evidence type="ECO:0000256" key="6">
    <source>
        <dbReference type="ARBA" id="ARBA00022833"/>
    </source>
</evidence>
<keyword evidence="9" id="KW-0046">Antibiotic resistance</keyword>
<sequence length="463" mass="52829">MSRRNRGDEMRQCPKCGQEVPKDADRCPHCNYEMNQQSKGETRKKANIKVRKIVPWGIAGFIVILLIILFFLLRNFNSPESQSNLLINAIDNNDTQKLSTILSTKDNKVDGAQAEAYIKYIKKNVGMKKFKSEVNQRISDLNHSDNRIKDHVTSKNGDDLLQITKNGRRYLFFDNMNFTAPSKEAIVKPKMDATYKFKANDQQKTVEADKNKSTSLGRFIPGDYEIDAKKETETGQFHGRLKFSFDDSNKETVNVSEDFNEAYIEPKLEGASQLNTSSIKIHINDQTYDYKKGQAYGPFPQSQEVKVSAEGQAKKKTFKTNETTVKTDNMKPHTSVSLKFDNDAIEKYVEKKEKEESSFKDKLSRFFFNYVNAFNTATAQNDFGLVSQYLKKDTTNYKSTRHVIESDTTASADQPQILDVIKKGHTFYVTTNEQKSDGTYGQVDYELEGNSNDEDLQIVKSSD</sequence>
<dbReference type="InterPro" id="IPR054530">
    <property type="entry name" value="TcaA_4th"/>
</dbReference>
<feature type="domain" description="TcaA second" evidence="12">
    <location>
        <begin position="79"/>
        <end position="179"/>
    </location>
</feature>
<dbReference type="PIRSF" id="PIRSF032522">
    <property type="entry name" value="TcaA"/>
    <property type="match status" value="1"/>
</dbReference>
<dbReference type="Proteomes" id="UP001081438">
    <property type="component" value="Unassembled WGS sequence"/>
</dbReference>
<evidence type="ECO:0000256" key="9">
    <source>
        <dbReference type="ARBA" id="ARBA00023251"/>
    </source>
</evidence>
<proteinExistence type="inferred from homology"/>
<dbReference type="InterPro" id="IPR054528">
    <property type="entry name" value="TcaA_5th"/>
</dbReference>
<gene>
    <name evidence="15" type="ORF">NW112_00690</name>
</gene>
<accession>A0A9Q4D5B6</accession>
<dbReference type="AlphaFoldDB" id="A0A9Q4D5B6"/>
<dbReference type="InterPro" id="IPR054529">
    <property type="entry name" value="TcaA_2nd"/>
</dbReference>
<keyword evidence="4" id="KW-0479">Metal-binding</keyword>
<evidence type="ECO:0000256" key="10">
    <source>
        <dbReference type="PIRNR" id="PIRNR032522"/>
    </source>
</evidence>
<evidence type="ECO:0000256" key="4">
    <source>
        <dbReference type="ARBA" id="ARBA00022723"/>
    </source>
</evidence>
<comment type="subcellular location">
    <subcellularLocation>
        <location evidence="1 10">Cell membrane</location>
        <topology evidence="1 10">Single-pass membrane protein</topology>
    </subcellularLocation>
</comment>
<dbReference type="GO" id="GO:0005886">
    <property type="term" value="C:plasma membrane"/>
    <property type="evidence" value="ECO:0007669"/>
    <property type="project" value="UniProtKB-SubCell"/>
</dbReference>
<dbReference type="InterPro" id="IPR023599">
    <property type="entry name" value="Mem_prot_TcaA"/>
</dbReference>
<keyword evidence="7 11" id="KW-1133">Transmembrane helix</keyword>
<protein>
    <recommendedName>
        <fullName evidence="10">Membrane-associated protein</fullName>
    </recommendedName>
</protein>
<keyword evidence="5" id="KW-0863">Zinc-finger</keyword>
<dbReference type="Pfam" id="PF22813">
    <property type="entry name" value="TcaA_2nd"/>
    <property type="match status" value="1"/>
</dbReference>
<dbReference type="EMBL" id="JANSKX010000002">
    <property type="protein sequence ID" value="MCY1593752.1"/>
    <property type="molecule type" value="Genomic_DNA"/>
</dbReference>
<keyword evidence="2 10" id="KW-1003">Cell membrane</keyword>
<dbReference type="GO" id="GO:0008270">
    <property type="term" value="F:zinc ion binding"/>
    <property type="evidence" value="ECO:0007669"/>
    <property type="project" value="UniProtKB-KW"/>
</dbReference>